<evidence type="ECO:0000313" key="2">
    <source>
        <dbReference type="EMBL" id="PED16470.1"/>
    </source>
</evidence>
<organism evidence="2 3">
    <name type="scientific">Bacillus thuringiensis</name>
    <dbReference type="NCBI Taxonomy" id="1428"/>
    <lineage>
        <taxon>Bacteria</taxon>
        <taxon>Bacillati</taxon>
        <taxon>Bacillota</taxon>
        <taxon>Bacilli</taxon>
        <taxon>Bacillales</taxon>
        <taxon>Bacillaceae</taxon>
        <taxon>Bacillus</taxon>
        <taxon>Bacillus cereus group</taxon>
    </lineage>
</organism>
<feature type="transmembrane region" description="Helical" evidence="1">
    <location>
        <begin position="12"/>
        <end position="30"/>
    </location>
</feature>
<proteinExistence type="predicted"/>
<keyword evidence="1" id="KW-1133">Transmembrane helix</keyword>
<comment type="caution">
    <text evidence="2">The sequence shown here is derived from an EMBL/GenBank/DDBJ whole genome shotgun (WGS) entry which is preliminary data.</text>
</comment>
<protein>
    <submittedName>
        <fullName evidence="2">Uncharacterized protein</fullName>
    </submittedName>
</protein>
<dbReference type="AlphaFoldDB" id="A0A9X6U574"/>
<evidence type="ECO:0000256" key="1">
    <source>
        <dbReference type="SAM" id="Phobius"/>
    </source>
</evidence>
<gene>
    <name evidence="2" type="ORF">CON01_01055</name>
</gene>
<evidence type="ECO:0000313" key="3">
    <source>
        <dbReference type="Proteomes" id="UP000220127"/>
    </source>
</evidence>
<dbReference type="Proteomes" id="UP000220127">
    <property type="component" value="Unassembled WGS sequence"/>
</dbReference>
<reference evidence="2 3" key="1">
    <citation type="submission" date="2017-09" db="EMBL/GenBank/DDBJ databases">
        <title>Large-scale bioinformatics analysis of Bacillus genomes uncovers conserved roles of natural products in bacterial physiology.</title>
        <authorList>
            <consortium name="Agbiome Team Llc"/>
            <person name="Bleich R.M."/>
            <person name="Grubbs K.J."/>
            <person name="Santa Maria K.C."/>
            <person name="Allen S.E."/>
            <person name="Farag S."/>
            <person name="Shank E.A."/>
            <person name="Bowers A."/>
        </authorList>
    </citation>
    <scope>NUCLEOTIDE SEQUENCE [LARGE SCALE GENOMIC DNA]</scope>
    <source>
        <strain evidence="2 3">AFS094940</strain>
    </source>
</reference>
<dbReference type="EMBL" id="NVMD01000002">
    <property type="protein sequence ID" value="PED16470.1"/>
    <property type="molecule type" value="Genomic_DNA"/>
</dbReference>
<sequence length="119" mass="13809">MNIRKVKQIRRRIALLVVSCLIFGIGYISISKPNAQTPVVKQETKVDFYKMVMPKAENMLKENHDMYKFVNDEGEYIFVNKMEVTEISDNESQFKITTDKDGNVLSVVEIGKEIYRKAK</sequence>
<dbReference type="RefSeq" id="WP_097877135.1">
    <property type="nucleotide sequence ID" value="NZ_NUIV01000047.1"/>
</dbReference>
<name>A0A9X6U574_BACTU</name>
<accession>A0A9X6U574</accession>
<keyword evidence="1" id="KW-0812">Transmembrane</keyword>
<keyword evidence="1" id="KW-0472">Membrane</keyword>